<dbReference type="CDD" id="cd00067">
    <property type="entry name" value="GAL4"/>
    <property type="match status" value="1"/>
</dbReference>
<keyword evidence="4" id="KW-0238">DNA-binding</keyword>
<evidence type="ECO:0000259" key="7">
    <source>
        <dbReference type="PROSITE" id="PS50048"/>
    </source>
</evidence>
<dbReference type="SMART" id="SM00906">
    <property type="entry name" value="Fungal_trans"/>
    <property type="match status" value="1"/>
</dbReference>
<dbReference type="PROSITE" id="PS00463">
    <property type="entry name" value="ZN2_CY6_FUNGAL_1"/>
    <property type="match status" value="1"/>
</dbReference>
<evidence type="ECO:0000256" key="2">
    <source>
        <dbReference type="ARBA" id="ARBA00022833"/>
    </source>
</evidence>
<keyword evidence="9" id="KW-1185">Reference proteome</keyword>
<evidence type="ECO:0000313" key="9">
    <source>
        <dbReference type="Proteomes" id="UP000077002"/>
    </source>
</evidence>
<dbReference type="InterPro" id="IPR052073">
    <property type="entry name" value="Amide_Lactam_Regulators"/>
</dbReference>
<evidence type="ECO:0000313" key="8">
    <source>
        <dbReference type="EMBL" id="OAG39438.1"/>
    </source>
</evidence>
<proteinExistence type="predicted"/>
<dbReference type="InterPro" id="IPR001138">
    <property type="entry name" value="Zn2Cys6_DnaBD"/>
</dbReference>
<dbReference type="EMBL" id="LVKK01000043">
    <property type="protein sequence ID" value="OAG39438.1"/>
    <property type="molecule type" value="Genomic_DNA"/>
</dbReference>
<reference evidence="8 9" key="1">
    <citation type="submission" date="2016-03" db="EMBL/GenBank/DDBJ databases">
        <title>Draft genome sequence of the Fonsecaea monophora CBS 269.37.</title>
        <authorList>
            <person name="Bombassaro A."/>
            <person name="Vinicius W.A."/>
            <person name="De Hoog S."/>
            <person name="Sun J."/>
            <person name="Souza E.M."/>
            <person name="Raittz R.T."/>
            <person name="Costa F."/>
            <person name="Leao A.C."/>
            <person name="Tadra-Sfeir M.Z."/>
            <person name="Baura V."/>
            <person name="Balsanelli E."/>
            <person name="Pedrosa F.O."/>
            <person name="Moreno L.F."/>
            <person name="Steffens M.B."/>
            <person name="Xi L."/>
            <person name="Bocca A.L."/>
            <person name="Felipe M.S."/>
            <person name="Teixeira M."/>
            <person name="Telles Filho F.Q."/>
            <person name="Azevedo C.M."/>
            <person name="Gomes R."/>
            <person name="Vicente V.A."/>
        </authorList>
    </citation>
    <scope>NUCLEOTIDE SEQUENCE [LARGE SCALE GENOMIC DNA]</scope>
    <source>
        <strain evidence="8 9">CBS 269.37</strain>
    </source>
</reference>
<dbReference type="PROSITE" id="PS50048">
    <property type="entry name" value="ZN2_CY6_FUNGAL_2"/>
    <property type="match status" value="1"/>
</dbReference>
<evidence type="ECO:0000256" key="3">
    <source>
        <dbReference type="ARBA" id="ARBA00023015"/>
    </source>
</evidence>
<feature type="domain" description="Zn(2)-C6 fungal-type" evidence="7">
    <location>
        <begin position="31"/>
        <end position="64"/>
    </location>
</feature>
<evidence type="ECO:0000256" key="1">
    <source>
        <dbReference type="ARBA" id="ARBA00022723"/>
    </source>
</evidence>
<dbReference type="GO" id="GO:0008270">
    <property type="term" value="F:zinc ion binding"/>
    <property type="evidence" value="ECO:0007669"/>
    <property type="project" value="InterPro"/>
</dbReference>
<dbReference type="GO" id="GO:0006351">
    <property type="term" value="P:DNA-templated transcription"/>
    <property type="evidence" value="ECO:0007669"/>
    <property type="project" value="InterPro"/>
</dbReference>
<dbReference type="RefSeq" id="XP_022511390.1">
    <property type="nucleotide sequence ID" value="XM_022656227.1"/>
</dbReference>
<keyword evidence="1" id="KW-0479">Metal-binding</keyword>
<gene>
    <name evidence="8" type="ORF">AYO21_06266</name>
</gene>
<organism evidence="8 9">
    <name type="scientific">Fonsecaea monophora</name>
    <dbReference type="NCBI Taxonomy" id="254056"/>
    <lineage>
        <taxon>Eukaryota</taxon>
        <taxon>Fungi</taxon>
        <taxon>Dikarya</taxon>
        <taxon>Ascomycota</taxon>
        <taxon>Pezizomycotina</taxon>
        <taxon>Eurotiomycetes</taxon>
        <taxon>Chaetothyriomycetidae</taxon>
        <taxon>Chaetothyriales</taxon>
        <taxon>Herpotrichiellaceae</taxon>
        <taxon>Fonsecaea</taxon>
    </lineage>
</organism>
<comment type="caution">
    <text evidence="8">The sequence shown here is derived from an EMBL/GenBank/DDBJ whole genome shotgun (WGS) entry which is preliminary data.</text>
</comment>
<dbReference type="PANTHER" id="PTHR47171:SF2">
    <property type="entry name" value="TRANSCRIPTION FACTOR, PUTATIVE-RELATED"/>
    <property type="match status" value="1"/>
</dbReference>
<keyword evidence="3" id="KW-0805">Transcription regulation</keyword>
<dbReference type="Gene3D" id="4.10.240.10">
    <property type="entry name" value="Zn(2)-C6 fungal-type DNA-binding domain"/>
    <property type="match status" value="1"/>
</dbReference>
<dbReference type="Proteomes" id="UP000077002">
    <property type="component" value="Unassembled WGS sequence"/>
</dbReference>
<sequence length="683" mass="76929">MSLEDPTTWVNSTTLDASIAGVAGSSKQGNACEACHTRKVRCDKNLHESTREVCSNCRDAGRACLKRRRQVFLRDGAASSASTGAAAAATSSSPARSIKEDEKFRLPAIGETSRKRMRTTITTTLTPSQHSSYLGRADYIPAHVEIDEDDATHYESPGARAHSWHNFEVKIRRNLSVLELPQGTLRQTLLRNFLQRCRPWMPLVNASDLERLDAKTNDTLLVTSMLVAGSIVSSTPQAAEQGQRCYQRAKVLFYTNAEQNHLHAIMATIFLQWLNPSGPEHISIDSSSFWLRLSAALAHQMGLHREPGPRMADAKLRRRIWWALVSRDNLIAASHGRPRAVNAEDSNVRPLRLDDFDGDDEDALLFMHFAQITSILGDMTEEYRRGTLSDRKKIDFEDSLRRWLKTVPPSLRLYNPETKRLNDYDFKARQLHTIYFTSLIILFRQDKRDQPPSPVALLAASFVSGIFEEYLTWEDVSHLAVTSIFYLMVAALLQLSYQRFPSLATHRAEETEIIRSSLNELKKRFPSAIGAERVVNQMMKHSTTLPETAQSAQIFLSPDQEEFFAPFGPELCRKWRLVVENPISAVPPPPLEGVEEFAGLNRSDNGVVIIGHTGHHLQASAESPQDVQAIITAESAWNTSTPFTFNIDDQNLFSDQLGLDSVGRWWWADWMPEADLDFLSRSL</sequence>
<protein>
    <recommendedName>
        <fullName evidence="7">Zn(2)-C6 fungal-type domain-containing protein</fullName>
    </recommendedName>
</protein>
<accession>A0A177F5B5</accession>
<dbReference type="InterPro" id="IPR036864">
    <property type="entry name" value="Zn2-C6_fun-type_DNA-bd_sf"/>
</dbReference>
<keyword evidence="2" id="KW-0862">Zinc</keyword>
<dbReference type="SUPFAM" id="SSF57701">
    <property type="entry name" value="Zn2/Cys6 DNA-binding domain"/>
    <property type="match status" value="1"/>
</dbReference>
<dbReference type="Pfam" id="PF04082">
    <property type="entry name" value="Fungal_trans"/>
    <property type="match status" value="1"/>
</dbReference>
<evidence type="ECO:0000256" key="4">
    <source>
        <dbReference type="ARBA" id="ARBA00023125"/>
    </source>
</evidence>
<dbReference type="OrthoDB" id="3034343at2759"/>
<dbReference type="Pfam" id="PF00172">
    <property type="entry name" value="Zn_clus"/>
    <property type="match status" value="1"/>
</dbReference>
<dbReference type="InterPro" id="IPR007219">
    <property type="entry name" value="XnlR_reg_dom"/>
</dbReference>
<dbReference type="CDD" id="cd12148">
    <property type="entry name" value="fungal_TF_MHR"/>
    <property type="match status" value="1"/>
</dbReference>
<keyword evidence="6" id="KW-0539">Nucleus</keyword>
<evidence type="ECO:0000256" key="5">
    <source>
        <dbReference type="ARBA" id="ARBA00023163"/>
    </source>
</evidence>
<dbReference type="GO" id="GO:0000981">
    <property type="term" value="F:DNA-binding transcription factor activity, RNA polymerase II-specific"/>
    <property type="evidence" value="ECO:0007669"/>
    <property type="project" value="InterPro"/>
</dbReference>
<dbReference type="GeneID" id="34601426"/>
<dbReference type="AlphaFoldDB" id="A0A177F5B5"/>
<name>A0A177F5B5_9EURO</name>
<dbReference type="GO" id="GO:0003677">
    <property type="term" value="F:DNA binding"/>
    <property type="evidence" value="ECO:0007669"/>
    <property type="project" value="UniProtKB-KW"/>
</dbReference>
<evidence type="ECO:0000256" key="6">
    <source>
        <dbReference type="ARBA" id="ARBA00023242"/>
    </source>
</evidence>
<keyword evidence="5" id="KW-0804">Transcription</keyword>
<dbReference type="PANTHER" id="PTHR47171">
    <property type="entry name" value="FARA-RELATED"/>
    <property type="match status" value="1"/>
</dbReference>